<protein>
    <submittedName>
        <fullName evidence="1">Uncharacterized protein</fullName>
    </submittedName>
</protein>
<dbReference type="Proteomes" id="UP001234297">
    <property type="component" value="Chromosome 5"/>
</dbReference>
<keyword evidence="2" id="KW-1185">Reference proteome</keyword>
<organism evidence="1 2">
    <name type="scientific">Persea americana</name>
    <name type="common">Avocado</name>
    <dbReference type="NCBI Taxonomy" id="3435"/>
    <lineage>
        <taxon>Eukaryota</taxon>
        <taxon>Viridiplantae</taxon>
        <taxon>Streptophyta</taxon>
        <taxon>Embryophyta</taxon>
        <taxon>Tracheophyta</taxon>
        <taxon>Spermatophyta</taxon>
        <taxon>Magnoliopsida</taxon>
        <taxon>Magnoliidae</taxon>
        <taxon>Laurales</taxon>
        <taxon>Lauraceae</taxon>
        <taxon>Persea</taxon>
    </lineage>
</organism>
<comment type="caution">
    <text evidence="1">The sequence shown here is derived from an EMBL/GenBank/DDBJ whole genome shotgun (WGS) entry which is preliminary data.</text>
</comment>
<evidence type="ECO:0000313" key="1">
    <source>
        <dbReference type="EMBL" id="KAJ8640615.1"/>
    </source>
</evidence>
<proteinExistence type="predicted"/>
<reference evidence="1 2" key="1">
    <citation type="journal article" date="2022" name="Hortic Res">
        <title>A haplotype resolved chromosomal level avocado genome allows analysis of novel avocado genes.</title>
        <authorList>
            <person name="Nath O."/>
            <person name="Fletcher S.J."/>
            <person name="Hayward A."/>
            <person name="Shaw L.M."/>
            <person name="Masouleh A.K."/>
            <person name="Furtado A."/>
            <person name="Henry R.J."/>
            <person name="Mitter N."/>
        </authorList>
    </citation>
    <scope>NUCLEOTIDE SEQUENCE [LARGE SCALE GENOMIC DNA]</scope>
    <source>
        <strain evidence="2">cv. Hass</strain>
    </source>
</reference>
<dbReference type="EMBL" id="CM056813">
    <property type="protein sequence ID" value="KAJ8640615.1"/>
    <property type="molecule type" value="Genomic_DNA"/>
</dbReference>
<gene>
    <name evidence="1" type="ORF">MRB53_017309</name>
</gene>
<name>A0ACC2M4N5_PERAE</name>
<accession>A0ACC2M4N5</accession>
<evidence type="ECO:0000313" key="2">
    <source>
        <dbReference type="Proteomes" id="UP001234297"/>
    </source>
</evidence>
<sequence length="81" mass="9359">MINGGGAENGVVAQQRESRGSEDPPAVQDRKQTRVPLTCFSKRRFLLHEEREREKPRHIIIPHIIRPCMELIESGRWETPS</sequence>